<protein>
    <submittedName>
        <fullName evidence="2">Glutathione S-transferase</fullName>
    </submittedName>
</protein>
<keyword evidence="3" id="KW-1185">Reference proteome</keyword>
<organism evidence="2 3">
    <name type="scientific">Pararhodospirillum oryzae</name>
    <dbReference type="NCBI Taxonomy" id="478448"/>
    <lineage>
        <taxon>Bacteria</taxon>
        <taxon>Pseudomonadati</taxon>
        <taxon>Pseudomonadota</taxon>
        <taxon>Alphaproteobacteria</taxon>
        <taxon>Rhodospirillales</taxon>
        <taxon>Rhodospirillaceae</taxon>
        <taxon>Pararhodospirillum</taxon>
    </lineage>
</organism>
<dbReference type="InterPro" id="IPR036249">
    <property type="entry name" value="Thioredoxin-like_sf"/>
</dbReference>
<dbReference type="Proteomes" id="UP000321567">
    <property type="component" value="Unassembled WGS sequence"/>
</dbReference>
<proteinExistence type="predicted"/>
<dbReference type="InterPro" id="IPR004045">
    <property type="entry name" value="Glutathione_S-Trfase_N"/>
</dbReference>
<dbReference type="SUPFAM" id="SSF52833">
    <property type="entry name" value="Thioredoxin-like"/>
    <property type="match status" value="1"/>
</dbReference>
<accession>A0A512HA39</accession>
<feature type="domain" description="GST N-terminal" evidence="1">
    <location>
        <begin position="8"/>
        <end position="89"/>
    </location>
</feature>
<comment type="caution">
    <text evidence="2">The sequence shown here is derived from an EMBL/GenBank/DDBJ whole genome shotgun (WGS) entry which is preliminary data.</text>
</comment>
<sequence length="211" mass="22948">MIDASASGRLRLRYSPTSPFVRKVMVFLHETGLRDRVDLVPTDAWSPETDLRQDTPLCKVPALILPDGTVMPESTLICDTLDHLHDGPRLFPEGPARVPALRLLALGDGVITACVVRIIEGRYRTTDDKQAWWLGRQTAAIAATLDLLEAEAAALAAAPLSIGPLTIAVALSYLSFRFPGDAWAETRPALAAWHEDFCKRPSMVATQPPAA</sequence>
<dbReference type="GO" id="GO:0016740">
    <property type="term" value="F:transferase activity"/>
    <property type="evidence" value="ECO:0007669"/>
    <property type="project" value="UniProtKB-KW"/>
</dbReference>
<evidence type="ECO:0000259" key="1">
    <source>
        <dbReference type="PROSITE" id="PS50404"/>
    </source>
</evidence>
<dbReference type="Gene3D" id="3.40.30.10">
    <property type="entry name" value="Glutaredoxin"/>
    <property type="match status" value="1"/>
</dbReference>
<dbReference type="InterPro" id="IPR050983">
    <property type="entry name" value="GST_Omega/HSP26"/>
</dbReference>
<dbReference type="PANTHER" id="PTHR43968">
    <property type="match status" value="1"/>
</dbReference>
<dbReference type="Gene3D" id="1.20.1050.10">
    <property type="match status" value="1"/>
</dbReference>
<dbReference type="EMBL" id="BJZO01000071">
    <property type="protein sequence ID" value="GEO82321.1"/>
    <property type="molecule type" value="Genomic_DNA"/>
</dbReference>
<dbReference type="CDD" id="cd03205">
    <property type="entry name" value="GST_C_6"/>
    <property type="match status" value="1"/>
</dbReference>
<dbReference type="CDD" id="cd03049">
    <property type="entry name" value="GST_N_3"/>
    <property type="match status" value="1"/>
</dbReference>
<evidence type="ECO:0000313" key="3">
    <source>
        <dbReference type="Proteomes" id="UP000321567"/>
    </source>
</evidence>
<dbReference type="PANTHER" id="PTHR43968:SF6">
    <property type="entry name" value="GLUTATHIONE S-TRANSFERASE OMEGA"/>
    <property type="match status" value="1"/>
</dbReference>
<dbReference type="AlphaFoldDB" id="A0A512HA39"/>
<evidence type="ECO:0000313" key="2">
    <source>
        <dbReference type="EMBL" id="GEO82321.1"/>
    </source>
</evidence>
<dbReference type="SUPFAM" id="SSF47616">
    <property type="entry name" value="GST C-terminal domain-like"/>
    <property type="match status" value="1"/>
</dbReference>
<reference evidence="2 3" key="1">
    <citation type="submission" date="2019-07" db="EMBL/GenBank/DDBJ databases">
        <title>Whole genome shotgun sequence of Rhodospirillum oryzae NBRC 107573.</title>
        <authorList>
            <person name="Hosoyama A."/>
            <person name="Uohara A."/>
            <person name="Ohji S."/>
            <person name="Ichikawa N."/>
        </authorList>
    </citation>
    <scope>NUCLEOTIDE SEQUENCE [LARGE SCALE GENOMIC DNA]</scope>
    <source>
        <strain evidence="2 3">NBRC 107573</strain>
    </source>
</reference>
<dbReference type="OrthoDB" id="9795329at2"/>
<gene>
    <name evidence="2" type="ORF">ROR02_24520</name>
</gene>
<keyword evidence="2" id="KW-0808">Transferase</keyword>
<dbReference type="InterPro" id="IPR036282">
    <property type="entry name" value="Glutathione-S-Trfase_C_sf"/>
</dbReference>
<dbReference type="Pfam" id="PF13409">
    <property type="entry name" value="GST_N_2"/>
    <property type="match status" value="1"/>
</dbReference>
<dbReference type="PROSITE" id="PS50404">
    <property type="entry name" value="GST_NTER"/>
    <property type="match status" value="1"/>
</dbReference>
<name>A0A512HA39_9PROT</name>
<dbReference type="GO" id="GO:0005737">
    <property type="term" value="C:cytoplasm"/>
    <property type="evidence" value="ECO:0007669"/>
    <property type="project" value="TreeGrafter"/>
</dbReference>
<dbReference type="RefSeq" id="WP_147164336.1">
    <property type="nucleotide sequence ID" value="NZ_BJZO01000071.1"/>
</dbReference>